<dbReference type="EMBL" id="AMFJ01021658">
    <property type="protein sequence ID" value="EKD65969.1"/>
    <property type="molecule type" value="Genomic_DNA"/>
</dbReference>
<proteinExistence type="predicted"/>
<organism evidence="1">
    <name type="scientific">uncultured bacterium</name>
    <name type="common">gcode 4</name>
    <dbReference type="NCBI Taxonomy" id="1234023"/>
    <lineage>
        <taxon>Bacteria</taxon>
        <taxon>environmental samples</taxon>
    </lineage>
</organism>
<reference evidence="1" key="1">
    <citation type="journal article" date="2012" name="Science">
        <title>Fermentation, hydrogen, and sulfur metabolism in multiple uncultivated bacterial phyla.</title>
        <authorList>
            <person name="Wrighton K.C."/>
            <person name="Thomas B.C."/>
            <person name="Sharon I."/>
            <person name="Miller C.S."/>
            <person name="Castelle C.J."/>
            <person name="VerBerkmoes N.C."/>
            <person name="Wilkins M.J."/>
            <person name="Hettich R.L."/>
            <person name="Lipton M.S."/>
            <person name="Williams K.H."/>
            <person name="Long P.E."/>
            <person name="Banfield J.F."/>
        </authorList>
    </citation>
    <scope>NUCLEOTIDE SEQUENCE [LARGE SCALE GENOMIC DNA]</scope>
</reference>
<sequence>MTTLTFKENIKIENLSKTISIYDFLDILIEKWFIPKLEKLDDSEITQDIKKSFFLSKKSKNRINI</sequence>
<accession>K2BUN2</accession>
<name>K2BUN2_9BACT</name>
<protein>
    <submittedName>
        <fullName evidence="1">Uncharacterized protein</fullName>
    </submittedName>
</protein>
<dbReference type="AlphaFoldDB" id="K2BUN2"/>
<comment type="caution">
    <text evidence="1">The sequence shown here is derived from an EMBL/GenBank/DDBJ whole genome shotgun (WGS) entry which is preliminary data.</text>
</comment>
<evidence type="ECO:0000313" key="1">
    <source>
        <dbReference type="EMBL" id="EKD65969.1"/>
    </source>
</evidence>
<gene>
    <name evidence="1" type="ORF">ACD_49C00072G0006</name>
</gene>